<evidence type="ECO:0000313" key="6">
    <source>
        <dbReference type="Proteomes" id="UP000535589"/>
    </source>
</evidence>
<dbReference type="InterPro" id="IPR000160">
    <property type="entry name" value="GGDEF_dom"/>
</dbReference>
<dbReference type="RefSeq" id="WP_168835816.1">
    <property type="nucleotide sequence ID" value="NZ_JABAIK010000006.1"/>
</dbReference>
<dbReference type="InterPro" id="IPR013656">
    <property type="entry name" value="PAS_4"/>
</dbReference>
<dbReference type="GO" id="GO:0071111">
    <property type="term" value="F:cyclic-guanylate-specific phosphodiesterase activity"/>
    <property type="evidence" value="ECO:0007669"/>
    <property type="project" value="UniProtKB-EC"/>
</dbReference>
<dbReference type="SUPFAM" id="SSF55073">
    <property type="entry name" value="Nucleotide cyclase"/>
    <property type="match status" value="1"/>
</dbReference>
<evidence type="ECO:0000259" key="3">
    <source>
        <dbReference type="PROSITE" id="PS50883"/>
    </source>
</evidence>
<dbReference type="FunFam" id="3.20.20.450:FF:000001">
    <property type="entry name" value="Cyclic di-GMP phosphodiesterase yahA"/>
    <property type="match status" value="1"/>
</dbReference>
<dbReference type="Pfam" id="PF00989">
    <property type="entry name" value="PAS"/>
    <property type="match status" value="1"/>
</dbReference>
<feature type="domain" description="GGDEF" evidence="4">
    <location>
        <begin position="280"/>
        <end position="413"/>
    </location>
</feature>
<dbReference type="InterPro" id="IPR001633">
    <property type="entry name" value="EAL_dom"/>
</dbReference>
<dbReference type="Gene3D" id="3.30.450.20">
    <property type="entry name" value="PAS domain"/>
    <property type="match status" value="2"/>
</dbReference>
<accession>A0A7X8YGM9</accession>
<organism evidence="5 6">
    <name type="scientific">Vibrio agarilyticus</name>
    <dbReference type="NCBI Taxonomy" id="2726741"/>
    <lineage>
        <taxon>Bacteria</taxon>
        <taxon>Pseudomonadati</taxon>
        <taxon>Pseudomonadota</taxon>
        <taxon>Gammaproteobacteria</taxon>
        <taxon>Vibrionales</taxon>
        <taxon>Vibrionaceae</taxon>
        <taxon>Vibrio</taxon>
    </lineage>
</organism>
<dbReference type="SUPFAM" id="SSF55785">
    <property type="entry name" value="PYP-like sensor domain (PAS domain)"/>
    <property type="match status" value="2"/>
</dbReference>
<dbReference type="Pfam" id="PF08448">
    <property type="entry name" value="PAS_4"/>
    <property type="match status" value="1"/>
</dbReference>
<gene>
    <name evidence="5" type="ORF">HGP28_07320</name>
</gene>
<dbReference type="NCBIfam" id="TIGR00254">
    <property type="entry name" value="GGDEF"/>
    <property type="match status" value="1"/>
</dbReference>
<keyword evidence="6" id="KW-1185">Reference proteome</keyword>
<evidence type="ECO:0000259" key="4">
    <source>
        <dbReference type="PROSITE" id="PS50887"/>
    </source>
</evidence>
<dbReference type="CDD" id="cd01948">
    <property type="entry name" value="EAL"/>
    <property type="match status" value="1"/>
</dbReference>
<name>A0A7X8YGM9_9VIBR</name>
<dbReference type="AlphaFoldDB" id="A0A7X8YGM9"/>
<dbReference type="CDD" id="cd01949">
    <property type="entry name" value="GGDEF"/>
    <property type="match status" value="1"/>
</dbReference>
<dbReference type="SMART" id="SM00267">
    <property type="entry name" value="GGDEF"/>
    <property type="match status" value="1"/>
</dbReference>
<dbReference type="PANTHER" id="PTHR33121">
    <property type="entry name" value="CYCLIC DI-GMP PHOSPHODIESTERASE PDEF"/>
    <property type="match status" value="1"/>
</dbReference>
<evidence type="ECO:0000256" key="1">
    <source>
        <dbReference type="ARBA" id="ARBA00012282"/>
    </source>
</evidence>
<dbReference type="SMART" id="SM00091">
    <property type="entry name" value="PAS"/>
    <property type="match status" value="2"/>
</dbReference>
<dbReference type="SUPFAM" id="SSF141868">
    <property type="entry name" value="EAL domain-like"/>
    <property type="match status" value="1"/>
</dbReference>
<dbReference type="EMBL" id="JABAIK010000006">
    <property type="protein sequence ID" value="NLS12715.1"/>
    <property type="molecule type" value="Genomic_DNA"/>
</dbReference>
<dbReference type="InterPro" id="IPR013767">
    <property type="entry name" value="PAS_fold"/>
</dbReference>
<evidence type="ECO:0000313" key="5">
    <source>
        <dbReference type="EMBL" id="NLS12715.1"/>
    </source>
</evidence>
<dbReference type="InterPro" id="IPR050706">
    <property type="entry name" value="Cyclic-di-GMP_PDE-like"/>
</dbReference>
<dbReference type="Pfam" id="PF00563">
    <property type="entry name" value="EAL"/>
    <property type="match status" value="1"/>
</dbReference>
<dbReference type="PROSITE" id="PS50887">
    <property type="entry name" value="GGDEF"/>
    <property type="match status" value="1"/>
</dbReference>
<dbReference type="PANTHER" id="PTHR33121:SF72">
    <property type="entry name" value="BIFUNCTIONAL DIGUANYLATE CYCLASE WITH GAF AND PAS SENSORY DOMAINS_SIGNALLING PROTEIN WITH EAL DOMAIN"/>
    <property type="match status" value="1"/>
</dbReference>
<dbReference type="Proteomes" id="UP000535589">
    <property type="component" value="Unassembled WGS sequence"/>
</dbReference>
<dbReference type="GO" id="GO:0006355">
    <property type="term" value="P:regulation of DNA-templated transcription"/>
    <property type="evidence" value="ECO:0007669"/>
    <property type="project" value="InterPro"/>
</dbReference>
<reference evidence="5 6" key="1">
    <citation type="submission" date="2020-04" db="EMBL/GenBank/DDBJ databases">
        <title>Vibrio sp. SM6, a novel species isolated from seawater.</title>
        <authorList>
            <person name="Wang X."/>
        </authorList>
    </citation>
    <scope>NUCLEOTIDE SEQUENCE [LARGE SCALE GENOMIC DNA]</scope>
    <source>
        <strain evidence="5 6">SM6</strain>
    </source>
</reference>
<evidence type="ECO:0000256" key="2">
    <source>
        <dbReference type="ARBA" id="ARBA00022636"/>
    </source>
</evidence>
<dbReference type="Gene3D" id="3.20.20.450">
    <property type="entry name" value="EAL domain"/>
    <property type="match status" value="1"/>
</dbReference>
<proteinExistence type="predicted"/>
<dbReference type="InterPro" id="IPR035919">
    <property type="entry name" value="EAL_sf"/>
</dbReference>
<dbReference type="InterPro" id="IPR035965">
    <property type="entry name" value="PAS-like_dom_sf"/>
</dbReference>
<dbReference type="InterPro" id="IPR029787">
    <property type="entry name" value="Nucleotide_cyclase"/>
</dbReference>
<dbReference type="Gene3D" id="3.30.70.270">
    <property type="match status" value="1"/>
</dbReference>
<dbReference type="CDD" id="cd00130">
    <property type="entry name" value="PAS"/>
    <property type="match status" value="1"/>
</dbReference>
<dbReference type="InterPro" id="IPR043128">
    <property type="entry name" value="Rev_trsase/Diguanyl_cyclase"/>
</dbReference>
<dbReference type="EC" id="3.1.4.52" evidence="1"/>
<dbReference type="Pfam" id="PF00990">
    <property type="entry name" value="GGDEF"/>
    <property type="match status" value="1"/>
</dbReference>
<keyword evidence="2" id="KW-0973">c-di-GMP</keyword>
<dbReference type="SMART" id="SM00052">
    <property type="entry name" value="EAL"/>
    <property type="match status" value="1"/>
</dbReference>
<sequence>MPTQQLHHWFSKLTAHSPFFFAVLDAKHHYCMVNERYSELSGIACSELVGMNDAHALGAHVYNQLAPYYTQAFTGRSVEAEVILEGGQLNTTLYFCASPLKHNADGNVEQIVFHAVDMSEKHILLRSLEESEIKFNRLSQLLPDGLLLIEDDAILSANPAAAKILGFQSGGELLGETLSSLLVADKPNLHYRQRLSEQLSQDALYCTTSERCQRDTRVQLFAEQATTYGRTTQLVLLQALNATDNAVSDNDNKAKIDPLTNLYNRCGFTERLEQFIEENTPLVLLYLDIDNFKNINDSLGHHVGDRVIKEVAKRLKRLLPIQAVIGHLGGDEFGIVLPQPEHKRIPEVMADRIISLVNQPFDLQHFSKRLACSMGCVIYPDDAQDARLLLQNADTAMYEAKERGRNRMIRFDDQMNKEARMRLWLEIELQKALAQNSLDVWYQPKVNARDFSINGAEALVRWKHPVEGYISPAAFIPVAERAGLIEHLGRVVMREVFNTVKRWKLQGILPGRVAINLSPEQFGNPQLIDYMEKLLHTTKLDPSCITFELTESAVMSNSEHTIQMLKAIKKLGFHLSIDDFGTGYSSLAYLARFPIDELKIDRAFINEIDTLPKQVTVIENIINLGKSLDLNVVAEGVETQQQAALLSNLKCHSIQGFHFHRPQPKHEVEALFAMNRRHKH</sequence>
<feature type="domain" description="EAL" evidence="3">
    <location>
        <begin position="422"/>
        <end position="676"/>
    </location>
</feature>
<protein>
    <recommendedName>
        <fullName evidence="1">cyclic-guanylate-specific phosphodiesterase</fullName>
        <ecNumber evidence="1">3.1.4.52</ecNumber>
    </recommendedName>
</protein>
<comment type="caution">
    <text evidence="5">The sequence shown here is derived from an EMBL/GenBank/DDBJ whole genome shotgun (WGS) entry which is preliminary data.</text>
</comment>
<dbReference type="PROSITE" id="PS50883">
    <property type="entry name" value="EAL"/>
    <property type="match status" value="1"/>
</dbReference>
<dbReference type="InterPro" id="IPR000014">
    <property type="entry name" value="PAS"/>
</dbReference>